<sequence length="234" mass="26555">MLMQFGQFLDHDMTHSPTERGPDDEILNCTRCDSQKTISVHCMPLPVPEDDPHFPTHDENGERRCLPFARSLLGQLTLGYRNQLNQLTSYIDGSVIYGSTECEAAELRMFEGGRLNSTNLGSHNSEALPQGDQEQDCRSAPTHPCFVAGDERNSHQPGLTTIHNIFLREHNRIARQLEILNPFWNDEKIYQETRRIVGAEIQHIVYNEFVPKLIGNSLMAKYNLAPLKDGYFAG</sequence>
<dbReference type="InterPro" id="IPR019791">
    <property type="entry name" value="Haem_peroxidase_animal"/>
</dbReference>
<accession>A0A0M3HFW6</accession>
<dbReference type="PANTHER" id="PTHR11475:SF133">
    <property type="entry name" value="PEROXIDASE"/>
    <property type="match status" value="1"/>
</dbReference>
<keyword evidence="3" id="KW-1185">Reference proteome</keyword>
<dbReference type="GO" id="GO:0004601">
    <property type="term" value="F:peroxidase activity"/>
    <property type="evidence" value="ECO:0007669"/>
    <property type="project" value="UniProtKB-KW"/>
</dbReference>
<dbReference type="Pfam" id="PF03098">
    <property type="entry name" value="An_peroxidase"/>
    <property type="match status" value="1"/>
</dbReference>
<evidence type="ECO:0000313" key="3">
    <source>
        <dbReference type="Proteomes" id="UP000036681"/>
    </source>
</evidence>
<evidence type="ECO:0000256" key="2">
    <source>
        <dbReference type="SAM" id="MobiDB-lite"/>
    </source>
</evidence>
<feature type="compositionally biased region" description="Polar residues" evidence="2">
    <location>
        <begin position="118"/>
        <end position="127"/>
    </location>
</feature>
<proteinExistence type="predicted"/>
<dbReference type="InterPro" id="IPR010255">
    <property type="entry name" value="Haem_peroxidase_sf"/>
</dbReference>
<dbReference type="InterPro" id="IPR037120">
    <property type="entry name" value="Haem_peroxidase_sf_animal"/>
</dbReference>
<dbReference type="SUPFAM" id="SSF48113">
    <property type="entry name" value="Heme-dependent peroxidases"/>
    <property type="match status" value="1"/>
</dbReference>
<dbReference type="AlphaFoldDB" id="A0A0M3HFW6"/>
<dbReference type="Proteomes" id="UP000036681">
    <property type="component" value="Unplaced"/>
</dbReference>
<dbReference type="PANTHER" id="PTHR11475">
    <property type="entry name" value="OXIDASE/PEROXIDASE"/>
    <property type="match status" value="1"/>
</dbReference>
<dbReference type="Gene3D" id="1.10.640.10">
    <property type="entry name" value="Haem peroxidase domain superfamily, animal type"/>
    <property type="match status" value="1"/>
</dbReference>
<keyword evidence="1" id="KW-0575">Peroxidase</keyword>
<keyword evidence="1" id="KW-0560">Oxidoreductase</keyword>
<feature type="region of interest" description="Disordered" evidence="2">
    <location>
        <begin position="118"/>
        <end position="139"/>
    </location>
</feature>
<dbReference type="PRINTS" id="PR00457">
    <property type="entry name" value="ANPEROXIDASE"/>
</dbReference>
<organism evidence="3 4">
    <name type="scientific">Ascaris lumbricoides</name>
    <name type="common">Giant roundworm</name>
    <dbReference type="NCBI Taxonomy" id="6252"/>
    <lineage>
        <taxon>Eukaryota</taxon>
        <taxon>Metazoa</taxon>
        <taxon>Ecdysozoa</taxon>
        <taxon>Nematoda</taxon>
        <taxon>Chromadorea</taxon>
        <taxon>Rhabditida</taxon>
        <taxon>Spirurina</taxon>
        <taxon>Ascaridomorpha</taxon>
        <taxon>Ascaridoidea</taxon>
        <taxon>Ascarididae</taxon>
        <taxon>Ascaris</taxon>
    </lineage>
</organism>
<dbReference type="WBParaSite" id="ALUE_0000041101-mRNA-1">
    <property type="protein sequence ID" value="ALUE_0000041101-mRNA-1"/>
    <property type="gene ID" value="ALUE_0000041101"/>
</dbReference>
<evidence type="ECO:0000256" key="1">
    <source>
        <dbReference type="ARBA" id="ARBA00022559"/>
    </source>
</evidence>
<dbReference type="GO" id="GO:0006979">
    <property type="term" value="P:response to oxidative stress"/>
    <property type="evidence" value="ECO:0007669"/>
    <property type="project" value="InterPro"/>
</dbReference>
<dbReference type="GO" id="GO:0020037">
    <property type="term" value="F:heme binding"/>
    <property type="evidence" value="ECO:0007669"/>
    <property type="project" value="InterPro"/>
</dbReference>
<reference evidence="4" key="1">
    <citation type="submission" date="2017-02" db="UniProtKB">
        <authorList>
            <consortium name="WormBaseParasite"/>
        </authorList>
    </citation>
    <scope>IDENTIFICATION</scope>
</reference>
<evidence type="ECO:0000313" key="4">
    <source>
        <dbReference type="WBParaSite" id="ALUE_0000041101-mRNA-1"/>
    </source>
</evidence>
<name>A0A0M3HFW6_ASCLU</name>
<dbReference type="PROSITE" id="PS50292">
    <property type="entry name" value="PEROXIDASE_3"/>
    <property type="match status" value="1"/>
</dbReference>
<protein>
    <submittedName>
        <fullName evidence="4">Chorion peroxidase</fullName>
    </submittedName>
</protein>